<dbReference type="HOGENOM" id="CLU_2673498_0_0_1"/>
<dbReference type="AlphaFoldDB" id="K1QQY2"/>
<evidence type="ECO:0000313" key="1">
    <source>
        <dbReference type="EMBL" id="EKC23921.1"/>
    </source>
</evidence>
<dbReference type="InParanoid" id="K1QQY2"/>
<dbReference type="EMBL" id="JH818410">
    <property type="protein sequence ID" value="EKC23921.1"/>
    <property type="molecule type" value="Genomic_DNA"/>
</dbReference>
<protein>
    <submittedName>
        <fullName evidence="1">Uncharacterized protein</fullName>
    </submittedName>
</protein>
<accession>K1QQY2</accession>
<organism evidence="1">
    <name type="scientific">Magallana gigas</name>
    <name type="common">Pacific oyster</name>
    <name type="synonym">Crassostrea gigas</name>
    <dbReference type="NCBI Taxonomy" id="29159"/>
    <lineage>
        <taxon>Eukaryota</taxon>
        <taxon>Metazoa</taxon>
        <taxon>Spiralia</taxon>
        <taxon>Lophotrochozoa</taxon>
        <taxon>Mollusca</taxon>
        <taxon>Bivalvia</taxon>
        <taxon>Autobranchia</taxon>
        <taxon>Pteriomorphia</taxon>
        <taxon>Ostreida</taxon>
        <taxon>Ostreoidea</taxon>
        <taxon>Ostreidae</taxon>
        <taxon>Magallana</taxon>
    </lineage>
</organism>
<gene>
    <name evidence="1" type="ORF">CGI_10003459</name>
</gene>
<name>K1QQY2_MAGGI</name>
<sequence>MASGRGGRRNHNFKTTRQSLRRFIIRFETNGSVLDHRKPKSDCFRKINYVHLHHVDVSNSRNDSSECIGKTRKVV</sequence>
<proteinExistence type="predicted"/>
<reference evidence="1" key="1">
    <citation type="journal article" date="2012" name="Nature">
        <title>The oyster genome reveals stress adaptation and complexity of shell formation.</title>
        <authorList>
            <person name="Zhang G."/>
            <person name="Fang X."/>
            <person name="Guo X."/>
            <person name="Li L."/>
            <person name="Luo R."/>
            <person name="Xu F."/>
            <person name="Yang P."/>
            <person name="Zhang L."/>
            <person name="Wang X."/>
            <person name="Qi H."/>
            <person name="Xiong Z."/>
            <person name="Que H."/>
            <person name="Xie Y."/>
            <person name="Holland P.W."/>
            <person name="Paps J."/>
            <person name="Zhu Y."/>
            <person name="Wu F."/>
            <person name="Chen Y."/>
            <person name="Wang J."/>
            <person name="Peng C."/>
            <person name="Meng J."/>
            <person name="Yang L."/>
            <person name="Liu J."/>
            <person name="Wen B."/>
            <person name="Zhang N."/>
            <person name="Huang Z."/>
            <person name="Zhu Q."/>
            <person name="Feng Y."/>
            <person name="Mount A."/>
            <person name="Hedgecock D."/>
            <person name="Xu Z."/>
            <person name="Liu Y."/>
            <person name="Domazet-Loso T."/>
            <person name="Du Y."/>
            <person name="Sun X."/>
            <person name="Zhang S."/>
            <person name="Liu B."/>
            <person name="Cheng P."/>
            <person name="Jiang X."/>
            <person name="Li J."/>
            <person name="Fan D."/>
            <person name="Wang W."/>
            <person name="Fu W."/>
            <person name="Wang T."/>
            <person name="Wang B."/>
            <person name="Zhang J."/>
            <person name="Peng Z."/>
            <person name="Li Y."/>
            <person name="Li N."/>
            <person name="Wang J."/>
            <person name="Chen M."/>
            <person name="He Y."/>
            <person name="Tan F."/>
            <person name="Song X."/>
            <person name="Zheng Q."/>
            <person name="Huang R."/>
            <person name="Yang H."/>
            <person name="Du X."/>
            <person name="Chen L."/>
            <person name="Yang M."/>
            <person name="Gaffney P.M."/>
            <person name="Wang S."/>
            <person name="Luo L."/>
            <person name="She Z."/>
            <person name="Ming Y."/>
            <person name="Huang W."/>
            <person name="Zhang S."/>
            <person name="Huang B."/>
            <person name="Zhang Y."/>
            <person name="Qu T."/>
            <person name="Ni P."/>
            <person name="Miao G."/>
            <person name="Wang J."/>
            <person name="Wang Q."/>
            <person name="Steinberg C.E."/>
            <person name="Wang H."/>
            <person name="Li N."/>
            <person name="Qian L."/>
            <person name="Zhang G."/>
            <person name="Li Y."/>
            <person name="Yang H."/>
            <person name="Liu X."/>
            <person name="Wang J."/>
            <person name="Yin Y."/>
            <person name="Wang J."/>
        </authorList>
    </citation>
    <scope>NUCLEOTIDE SEQUENCE [LARGE SCALE GENOMIC DNA]</scope>
    <source>
        <strain evidence="1">05x7-T-G4-1.051#20</strain>
    </source>
</reference>